<dbReference type="InterPro" id="IPR055170">
    <property type="entry name" value="GFO_IDH_MocA-like_dom"/>
</dbReference>
<dbReference type="PANTHER" id="PTHR22604">
    <property type="entry name" value="OXIDOREDUCTASES"/>
    <property type="match status" value="1"/>
</dbReference>
<keyword evidence="6" id="KW-1185">Reference proteome</keyword>
<reference evidence="5 6" key="1">
    <citation type="submission" date="2017-06" db="EMBL/GenBank/DDBJ databases">
        <title>Genome Sequencing of the methanotroph Methylovulum psychrotolerants str. HV10-M2 isolated from a high-altitude environment.</title>
        <authorList>
            <person name="Mateos-Rivera A."/>
        </authorList>
    </citation>
    <scope>NUCLEOTIDE SEQUENCE [LARGE SCALE GENOMIC DNA]</scope>
    <source>
        <strain evidence="5 6">HV10_M2</strain>
    </source>
</reference>
<evidence type="ECO:0000313" key="6">
    <source>
        <dbReference type="Proteomes" id="UP000197019"/>
    </source>
</evidence>
<dbReference type="PANTHER" id="PTHR22604:SF105">
    <property type="entry name" value="TRANS-1,2-DIHYDROBENZENE-1,2-DIOL DEHYDROGENASE"/>
    <property type="match status" value="1"/>
</dbReference>
<accession>A0A1Z4BUU1</accession>
<dbReference type="GO" id="GO:0016491">
    <property type="term" value="F:oxidoreductase activity"/>
    <property type="evidence" value="ECO:0007669"/>
    <property type="project" value="UniProtKB-KW"/>
</dbReference>
<evidence type="ECO:0000256" key="1">
    <source>
        <dbReference type="ARBA" id="ARBA00010928"/>
    </source>
</evidence>
<dbReference type="Pfam" id="PF01408">
    <property type="entry name" value="GFO_IDH_MocA"/>
    <property type="match status" value="1"/>
</dbReference>
<dbReference type="EMBL" id="CP022129">
    <property type="protein sequence ID" value="ASF45013.1"/>
    <property type="molecule type" value="Genomic_DNA"/>
</dbReference>
<dbReference type="RefSeq" id="WP_088617896.1">
    <property type="nucleotide sequence ID" value="NZ_CP022129.1"/>
</dbReference>
<dbReference type="Gene3D" id="3.30.360.10">
    <property type="entry name" value="Dihydrodipicolinate Reductase, domain 2"/>
    <property type="match status" value="1"/>
</dbReference>
<gene>
    <name evidence="5" type="ORF">CEK71_02445</name>
</gene>
<dbReference type="Proteomes" id="UP000197019">
    <property type="component" value="Chromosome"/>
</dbReference>
<dbReference type="Pfam" id="PF22725">
    <property type="entry name" value="GFO_IDH_MocA_C3"/>
    <property type="match status" value="1"/>
</dbReference>
<dbReference type="GO" id="GO:0000166">
    <property type="term" value="F:nucleotide binding"/>
    <property type="evidence" value="ECO:0007669"/>
    <property type="project" value="InterPro"/>
</dbReference>
<dbReference type="InterPro" id="IPR036291">
    <property type="entry name" value="NAD(P)-bd_dom_sf"/>
</dbReference>
<feature type="domain" description="GFO/IDH/MocA-like oxidoreductase" evidence="4">
    <location>
        <begin position="140"/>
        <end position="256"/>
    </location>
</feature>
<evidence type="ECO:0000259" key="3">
    <source>
        <dbReference type="Pfam" id="PF01408"/>
    </source>
</evidence>
<organism evidence="5 6">
    <name type="scientific">Methylovulum psychrotolerans</name>
    <dbReference type="NCBI Taxonomy" id="1704499"/>
    <lineage>
        <taxon>Bacteria</taxon>
        <taxon>Pseudomonadati</taxon>
        <taxon>Pseudomonadota</taxon>
        <taxon>Gammaproteobacteria</taxon>
        <taxon>Methylococcales</taxon>
        <taxon>Methylococcaceae</taxon>
        <taxon>Methylovulum</taxon>
    </lineage>
</organism>
<feature type="domain" description="Gfo/Idh/MocA-like oxidoreductase N-terminal" evidence="3">
    <location>
        <begin position="8"/>
        <end position="131"/>
    </location>
</feature>
<dbReference type="InterPro" id="IPR000683">
    <property type="entry name" value="Gfo/Idh/MocA-like_OxRdtase_N"/>
</dbReference>
<dbReference type="SUPFAM" id="SSF55347">
    <property type="entry name" value="Glyceraldehyde-3-phosphate dehydrogenase-like, C-terminal domain"/>
    <property type="match status" value="1"/>
</dbReference>
<dbReference type="InterPro" id="IPR050984">
    <property type="entry name" value="Gfo/Idh/MocA_domain"/>
</dbReference>
<dbReference type="KEGG" id="mpsy:CEK71_02445"/>
<dbReference type="AlphaFoldDB" id="A0A1Z4BUU1"/>
<evidence type="ECO:0000313" key="5">
    <source>
        <dbReference type="EMBL" id="ASF45013.1"/>
    </source>
</evidence>
<evidence type="ECO:0000259" key="4">
    <source>
        <dbReference type="Pfam" id="PF22725"/>
    </source>
</evidence>
<dbReference type="SUPFAM" id="SSF51735">
    <property type="entry name" value="NAD(P)-binding Rossmann-fold domains"/>
    <property type="match status" value="1"/>
</dbReference>
<dbReference type="OrthoDB" id="9774191at2"/>
<dbReference type="Gene3D" id="3.40.50.720">
    <property type="entry name" value="NAD(P)-binding Rossmann-like Domain"/>
    <property type="match status" value="1"/>
</dbReference>
<comment type="similarity">
    <text evidence="1">Belongs to the Gfo/Idh/MocA family.</text>
</comment>
<protein>
    <submittedName>
        <fullName evidence="5">Oxidoreductase</fullName>
    </submittedName>
</protein>
<keyword evidence="2" id="KW-0560">Oxidoreductase</keyword>
<proteinExistence type="inferred from homology"/>
<sequence>MPTTTHKLRWGILGAARINERLLPAIVQADNAELVAIASRRPGAAAETLNRFAPCYPGVTVYDAPEDLLNDPNVQAVYIPLANHEHAQSTLRAIGHGKHVLCEKPLALSVSDIHAIQAAAHQHQVMVMEGFMYQFHPQHARVQELVQSELLGDIRSVRATFSFMMRPERMYRLEAPIAQGGGAMWDIGCYAIHTVRSLFGQDPIAVTALHQTLDSGADIAASGVLDFGDGKFGQFDFSFARARRSEYEIIGTKGGLKCHVVWQLPGDVPVLTWWTDDGRQTEERLPAANHFRLEVEHFSHCVLSGTAPKLSLDDAHGNCRTIVAALQSAAEGRKVSLT</sequence>
<evidence type="ECO:0000256" key="2">
    <source>
        <dbReference type="ARBA" id="ARBA00023002"/>
    </source>
</evidence>
<name>A0A1Z4BUU1_9GAMM</name>